<keyword evidence="1" id="KW-0812">Transmembrane</keyword>
<sequence length="109" mass="12132">MIIIIMMMMMMIIIIIIITIIIIIIIIIVVLVIVFVLLFLIIIIPIGSVGIGMRYGDDDLFTENLRMSGLLWAAQKNSPNCISHTSRFSSHGLLLACTDIQSGTESRAR</sequence>
<keyword evidence="3" id="KW-1185">Reference proteome</keyword>
<reference evidence="2" key="2">
    <citation type="submission" date="2020-11" db="EMBL/GenBank/DDBJ databases">
        <authorList>
            <person name="McCartney M.A."/>
            <person name="Auch B."/>
            <person name="Kono T."/>
            <person name="Mallez S."/>
            <person name="Becker A."/>
            <person name="Gohl D.M."/>
            <person name="Silverstein K.A.T."/>
            <person name="Koren S."/>
            <person name="Bechman K.B."/>
            <person name="Herman A."/>
            <person name="Abrahante J.E."/>
            <person name="Garbe J."/>
        </authorList>
    </citation>
    <scope>NUCLEOTIDE SEQUENCE</scope>
    <source>
        <strain evidence="2">Duluth1</strain>
        <tissue evidence="2">Whole animal</tissue>
    </source>
</reference>
<evidence type="ECO:0000313" key="2">
    <source>
        <dbReference type="EMBL" id="KAH3749126.1"/>
    </source>
</evidence>
<dbReference type="AlphaFoldDB" id="A0A9D4I3R3"/>
<dbReference type="EMBL" id="JAIWYP010000010">
    <property type="protein sequence ID" value="KAH3749126.1"/>
    <property type="molecule type" value="Genomic_DNA"/>
</dbReference>
<gene>
    <name evidence="2" type="ORF">DPMN_183617</name>
</gene>
<evidence type="ECO:0000313" key="3">
    <source>
        <dbReference type="Proteomes" id="UP000828390"/>
    </source>
</evidence>
<feature type="transmembrane region" description="Helical" evidence="1">
    <location>
        <begin position="12"/>
        <end position="44"/>
    </location>
</feature>
<accession>A0A9D4I3R3</accession>
<comment type="caution">
    <text evidence="2">The sequence shown here is derived from an EMBL/GenBank/DDBJ whole genome shotgun (WGS) entry which is preliminary data.</text>
</comment>
<dbReference type="Proteomes" id="UP000828390">
    <property type="component" value="Unassembled WGS sequence"/>
</dbReference>
<protein>
    <submittedName>
        <fullName evidence="2">Uncharacterized protein</fullName>
    </submittedName>
</protein>
<evidence type="ECO:0000256" key="1">
    <source>
        <dbReference type="SAM" id="Phobius"/>
    </source>
</evidence>
<proteinExistence type="predicted"/>
<reference evidence="2" key="1">
    <citation type="journal article" date="2019" name="bioRxiv">
        <title>The Genome of the Zebra Mussel, Dreissena polymorpha: A Resource for Invasive Species Research.</title>
        <authorList>
            <person name="McCartney M.A."/>
            <person name="Auch B."/>
            <person name="Kono T."/>
            <person name="Mallez S."/>
            <person name="Zhang Y."/>
            <person name="Obille A."/>
            <person name="Becker A."/>
            <person name="Abrahante J.E."/>
            <person name="Garbe J."/>
            <person name="Badalamenti J.P."/>
            <person name="Herman A."/>
            <person name="Mangelson H."/>
            <person name="Liachko I."/>
            <person name="Sullivan S."/>
            <person name="Sone E.D."/>
            <person name="Koren S."/>
            <person name="Silverstein K.A.T."/>
            <person name="Beckman K.B."/>
            <person name="Gohl D.M."/>
        </authorList>
    </citation>
    <scope>NUCLEOTIDE SEQUENCE</scope>
    <source>
        <strain evidence="2">Duluth1</strain>
        <tissue evidence="2">Whole animal</tissue>
    </source>
</reference>
<keyword evidence="1" id="KW-0472">Membrane</keyword>
<organism evidence="2 3">
    <name type="scientific">Dreissena polymorpha</name>
    <name type="common">Zebra mussel</name>
    <name type="synonym">Mytilus polymorpha</name>
    <dbReference type="NCBI Taxonomy" id="45954"/>
    <lineage>
        <taxon>Eukaryota</taxon>
        <taxon>Metazoa</taxon>
        <taxon>Spiralia</taxon>
        <taxon>Lophotrochozoa</taxon>
        <taxon>Mollusca</taxon>
        <taxon>Bivalvia</taxon>
        <taxon>Autobranchia</taxon>
        <taxon>Heteroconchia</taxon>
        <taxon>Euheterodonta</taxon>
        <taxon>Imparidentia</taxon>
        <taxon>Neoheterodontei</taxon>
        <taxon>Myida</taxon>
        <taxon>Dreissenoidea</taxon>
        <taxon>Dreissenidae</taxon>
        <taxon>Dreissena</taxon>
    </lineage>
</organism>
<keyword evidence="1" id="KW-1133">Transmembrane helix</keyword>
<name>A0A9D4I3R3_DREPO</name>